<proteinExistence type="predicted"/>
<dbReference type="AlphaFoldDB" id="A0AAE3K0Y7"/>
<comment type="caution">
    <text evidence="2">The sequence shown here is derived from an EMBL/GenBank/DDBJ whole genome shotgun (WGS) entry which is preliminary data.</text>
</comment>
<dbReference type="InterPro" id="IPR052533">
    <property type="entry name" value="WalJ/YycJ-like"/>
</dbReference>
<evidence type="ECO:0000259" key="1">
    <source>
        <dbReference type="SMART" id="SM00849"/>
    </source>
</evidence>
<feature type="domain" description="Metallo-beta-lactamase" evidence="1">
    <location>
        <begin position="14"/>
        <end position="195"/>
    </location>
</feature>
<dbReference type="InterPro" id="IPR001279">
    <property type="entry name" value="Metallo-B-lactamas"/>
</dbReference>
<dbReference type="PANTHER" id="PTHR47619">
    <property type="entry name" value="METALLO-HYDROLASE YYCJ-RELATED"/>
    <property type="match status" value="1"/>
</dbReference>
<accession>A0AAE3K0Y7</accession>
<dbReference type="SMART" id="SM00849">
    <property type="entry name" value="Lactamase_B"/>
    <property type="match status" value="1"/>
</dbReference>
<dbReference type="InterPro" id="IPR036866">
    <property type="entry name" value="RibonucZ/Hydroxyglut_hydro"/>
</dbReference>
<evidence type="ECO:0000313" key="3">
    <source>
        <dbReference type="Proteomes" id="UP001139365"/>
    </source>
</evidence>
<dbReference type="Proteomes" id="UP001139365">
    <property type="component" value="Unassembled WGS sequence"/>
</dbReference>
<evidence type="ECO:0000313" key="2">
    <source>
        <dbReference type="EMBL" id="MCI5754964.1"/>
    </source>
</evidence>
<dbReference type="Gene3D" id="3.60.15.10">
    <property type="entry name" value="Ribonuclease Z/Hydroxyacylglutathione hydrolase-like"/>
    <property type="match status" value="1"/>
</dbReference>
<dbReference type="SUPFAM" id="SSF56281">
    <property type="entry name" value="Metallo-hydrolase/oxidoreductase"/>
    <property type="match status" value="1"/>
</dbReference>
<gene>
    <name evidence="2" type="ORF">MR241_01565</name>
</gene>
<dbReference type="Pfam" id="PF12706">
    <property type="entry name" value="Lactamase_B_2"/>
    <property type="match status" value="1"/>
</dbReference>
<organism evidence="2 3">
    <name type="scientific">Candidatus Colimorpha enterica</name>
    <dbReference type="NCBI Taxonomy" id="3083063"/>
    <lineage>
        <taxon>Bacteria</taxon>
        <taxon>Pseudomonadati</taxon>
        <taxon>Bacteroidota</taxon>
        <taxon>Bacteroidia</taxon>
        <taxon>Bacteroidales</taxon>
        <taxon>Candidatus Colimorpha</taxon>
    </lineage>
</organism>
<protein>
    <submittedName>
        <fullName evidence="2">MBL fold metallo-hydrolase</fullName>
    </submittedName>
</protein>
<dbReference type="PANTHER" id="PTHR47619:SF1">
    <property type="entry name" value="EXODEOXYRIBONUCLEASE WALJ"/>
    <property type="match status" value="1"/>
</dbReference>
<sequence>MNELSVISLFSGSKGNCTLVTAGGDRILIDAGRTARAVVRALESVGCGIEEISAIFVTHEHCDHVSALPVLTKKYGIPVHMTEKSAKAMTVPDGCPLKSCLTAHDGEFSVKLSCGAEVTAFDVPHDSRECVGYRVSYSGSSVGIVTDIGYVTEKVCTMLSGCETVMIEANHDREMVRKGSYPEALKQRILSGGGHLSNSDCAALASMLCADGTKHIILAHLSEENNTPEAALGAVGKALSGSGADIVAVCGDRVTAAPCGHECEAGRELIGCLT</sequence>
<dbReference type="EMBL" id="JALEMU010000028">
    <property type="protein sequence ID" value="MCI5754964.1"/>
    <property type="molecule type" value="Genomic_DNA"/>
</dbReference>
<name>A0AAE3K0Y7_9BACT</name>
<reference evidence="2 3" key="1">
    <citation type="submission" date="2022-03" db="EMBL/GenBank/DDBJ databases">
        <title>Metagenome-assembled genomes from swine fecal metagenomes.</title>
        <authorList>
            <person name="Holman D.B."/>
            <person name="Kommadath A."/>
        </authorList>
    </citation>
    <scope>NUCLEOTIDE SEQUENCE [LARGE SCALE GENOMIC DNA]</scope>
    <source>
        <strain evidence="2">SUG147</strain>
    </source>
</reference>